<name>A0A167QWU0_PHYB8</name>
<dbReference type="InParanoid" id="A0A167QWU0"/>
<keyword evidence="2" id="KW-1185">Reference proteome</keyword>
<dbReference type="Proteomes" id="UP000077315">
    <property type="component" value="Unassembled WGS sequence"/>
</dbReference>
<evidence type="ECO:0000313" key="1">
    <source>
        <dbReference type="EMBL" id="OAD80401.1"/>
    </source>
</evidence>
<dbReference type="GeneID" id="28995241"/>
<dbReference type="VEuPathDB" id="FungiDB:PHYBLDRAFT_161047"/>
<sequence length="146" mass="16235">MKSINILDNDFSTYYCMLYSGIALMAKRLLILSEHEFHFGSSGAQRGNWVGKTKIVNGPVYVKKTKIFEISDHSIGSLSNIYKDLILILIQGGKDSFQVRDFGDKNGVPISLGAFSSYYSPETSFQVNLDIESKITIGTSTLFSIM</sequence>
<evidence type="ECO:0000313" key="2">
    <source>
        <dbReference type="Proteomes" id="UP000077315"/>
    </source>
</evidence>
<reference evidence="2" key="1">
    <citation type="submission" date="2015-06" db="EMBL/GenBank/DDBJ databases">
        <title>Expansion of signal transduction pathways in fungi by whole-genome duplication.</title>
        <authorList>
            <consortium name="DOE Joint Genome Institute"/>
            <person name="Corrochano L.M."/>
            <person name="Kuo A."/>
            <person name="Marcet-Houben M."/>
            <person name="Polaino S."/>
            <person name="Salamov A."/>
            <person name="Villalobos J.M."/>
            <person name="Alvarez M.I."/>
            <person name="Avalos J."/>
            <person name="Benito E.P."/>
            <person name="Benoit I."/>
            <person name="Burger G."/>
            <person name="Camino L.P."/>
            <person name="Canovas D."/>
            <person name="Cerda-Olmedo E."/>
            <person name="Cheng J.-F."/>
            <person name="Dominguez A."/>
            <person name="Elias M."/>
            <person name="Eslava A.P."/>
            <person name="Glaser F."/>
            <person name="Grimwood J."/>
            <person name="Gutierrez G."/>
            <person name="Heitman J."/>
            <person name="Henrissat B."/>
            <person name="Iturriaga E.A."/>
            <person name="Lang B.F."/>
            <person name="Lavin J.L."/>
            <person name="Lee S."/>
            <person name="Li W."/>
            <person name="Lindquist E."/>
            <person name="Lopez-Garcia S."/>
            <person name="Luque E.M."/>
            <person name="Marcos A.T."/>
            <person name="Martin J."/>
            <person name="McCluskey K."/>
            <person name="Medina H.R."/>
            <person name="Miralles-Duran A."/>
            <person name="Miyazaki A."/>
            <person name="Munoz-Torres E."/>
            <person name="Oguiza J.A."/>
            <person name="Ohm R."/>
            <person name="Olmedo M."/>
            <person name="Orejas M."/>
            <person name="Ortiz-Castellanos L."/>
            <person name="Pisabarro A.G."/>
            <person name="Rodriguez-Romero J."/>
            <person name="Ruiz-Herrera J."/>
            <person name="Ruiz-Vazquez R."/>
            <person name="Sanz C."/>
            <person name="Schackwitz W."/>
            <person name="Schmutz J."/>
            <person name="Shahriari M."/>
            <person name="Shelest E."/>
            <person name="Silva-Franco F."/>
            <person name="Soanes D."/>
            <person name="Syed K."/>
            <person name="Tagua V.G."/>
            <person name="Talbot N.J."/>
            <person name="Thon M."/>
            <person name="De vries R.P."/>
            <person name="Wiebenga A."/>
            <person name="Yadav J.S."/>
            <person name="Braun E.L."/>
            <person name="Baker S."/>
            <person name="Garre V."/>
            <person name="Horwitz B."/>
            <person name="Torres-Martinez S."/>
            <person name="Idnurm A."/>
            <person name="Herrera-Estrella A."/>
            <person name="Gabaldon T."/>
            <person name="Grigoriev I.V."/>
        </authorList>
    </citation>
    <scope>NUCLEOTIDE SEQUENCE [LARGE SCALE GENOMIC DNA]</scope>
    <source>
        <strain evidence="2">NRRL 1555(-)</strain>
    </source>
</reference>
<proteinExistence type="predicted"/>
<accession>A0A167QWU0</accession>
<dbReference type="AlphaFoldDB" id="A0A167QWU0"/>
<protein>
    <submittedName>
        <fullName evidence="1">Uncharacterized protein</fullName>
    </submittedName>
</protein>
<gene>
    <name evidence="1" type="ORF">PHYBLDRAFT_161047</name>
</gene>
<dbReference type="EMBL" id="KV440971">
    <property type="protein sequence ID" value="OAD80401.1"/>
    <property type="molecule type" value="Genomic_DNA"/>
</dbReference>
<organism evidence="1 2">
    <name type="scientific">Phycomyces blakesleeanus (strain ATCC 8743b / DSM 1359 / FGSC 10004 / NBRC 33097 / NRRL 1555)</name>
    <dbReference type="NCBI Taxonomy" id="763407"/>
    <lineage>
        <taxon>Eukaryota</taxon>
        <taxon>Fungi</taxon>
        <taxon>Fungi incertae sedis</taxon>
        <taxon>Mucoromycota</taxon>
        <taxon>Mucoromycotina</taxon>
        <taxon>Mucoromycetes</taxon>
        <taxon>Mucorales</taxon>
        <taxon>Phycomycetaceae</taxon>
        <taxon>Phycomyces</taxon>
    </lineage>
</organism>
<dbReference type="RefSeq" id="XP_018298441.1">
    <property type="nucleotide sequence ID" value="XM_018434335.1"/>
</dbReference>